<evidence type="ECO:0000256" key="3">
    <source>
        <dbReference type="ARBA" id="ARBA00023163"/>
    </source>
</evidence>
<dbReference type="InterPro" id="IPR014284">
    <property type="entry name" value="RNA_pol_sigma-70_dom"/>
</dbReference>
<organism evidence="6 7">
    <name type="scientific">Rohdeia mirabilis</name>
    <dbReference type="NCBI Taxonomy" id="2528008"/>
    <lineage>
        <taxon>Bacteria</taxon>
        <taxon>Pseudomonadati</taxon>
        <taxon>Planctomycetota</taxon>
        <taxon>Planctomycetia</taxon>
        <taxon>Planctomycetia incertae sedis</taxon>
        <taxon>Rohdeia</taxon>
    </lineage>
</organism>
<dbReference type="GO" id="GO:0006352">
    <property type="term" value="P:DNA-templated transcription initiation"/>
    <property type="evidence" value="ECO:0007669"/>
    <property type="project" value="InterPro"/>
</dbReference>
<dbReference type="InterPro" id="IPR013324">
    <property type="entry name" value="RNA_pol_sigma_r3/r4-like"/>
</dbReference>
<evidence type="ECO:0000259" key="5">
    <source>
        <dbReference type="Pfam" id="PF07638"/>
    </source>
</evidence>
<keyword evidence="3" id="KW-0804">Transcription</keyword>
<reference evidence="6 7" key="1">
    <citation type="submission" date="2019-02" db="EMBL/GenBank/DDBJ databases">
        <title>Deep-cultivation of Planctomycetes and their phenomic and genomic characterization uncovers novel biology.</title>
        <authorList>
            <person name="Wiegand S."/>
            <person name="Jogler M."/>
            <person name="Boedeker C."/>
            <person name="Pinto D."/>
            <person name="Vollmers J."/>
            <person name="Rivas-Marin E."/>
            <person name="Kohn T."/>
            <person name="Peeters S.H."/>
            <person name="Heuer A."/>
            <person name="Rast P."/>
            <person name="Oberbeckmann S."/>
            <person name="Bunk B."/>
            <person name="Jeske O."/>
            <person name="Meyerdierks A."/>
            <person name="Storesund J.E."/>
            <person name="Kallscheuer N."/>
            <person name="Luecker S."/>
            <person name="Lage O.M."/>
            <person name="Pohl T."/>
            <person name="Merkel B.J."/>
            <person name="Hornburger P."/>
            <person name="Mueller R.-W."/>
            <person name="Bruemmer F."/>
            <person name="Labrenz M."/>
            <person name="Spormann A.M."/>
            <person name="Op den Camp H."/>
            <person name="Overmann J."/>
            <person name="Amann R."/>
            <person name="Jetten M.S.M."/>
            <person name="Mascher T."/>
            <person name="Medema M.H."/>
            <person name="Devos D.P."/>
            <person name="Kaster A.-K."/>
            <person name="Ovreas L."/>
            <person name="Rohde M."/>
            <person name="Galperin M.Y."/>
            <person name="Jogler C."/>
        </authorList>
    </citation>
    <scope>NUCLEOTIDE SEQUENCE [LARGE SCALE GENOMIC DNA]</scope>
    <source>
        <strain evidence="6 7">Pla163</strain>
    </source>
</reference>
<protein>
    <submittedName>
        <fullName evidence="6">RNA polymerase sigma factor</fullName>
    </submittedName>
</protein>
<feature type="compositionally biased region" description="Acidic residues" evidence="4">
    <location>
        <begin position="1"/>
        <end position="18"/>
    </location>
</feature>
<evidence type="ECO:0000313" key="6">
    <source>
        <dbReference type="EMBL" id="QDU84187.1"/>
    </source>
</evidence>
<dbReference type="AlphaFoldDB" id="A0A518CYB8"/>
<dbReference type="PANTHER" id="PTHR43133">
    <property type="entry name" value="RNA POLYMERASE ECF-TYPE SIGMA FACTO"/>
    <property type="match status" value="1"/>
</dbReference>
<name>A0A518CYB8_9BACT</name>
<dbReference type="NCBIfam" id="TIGR02937">
    <property type="entry name" value="sigma70-ECF"/>
    <property type="match status" value="1"/>
</dbReference>
<sequence>MKGDDEEAAGAGDEEFLEELGARRRRGESSVPDSAALVEDAYLELRSLAERLLASERADHTLQPTALVHEAWLRIGDDDRWNDRTHFFATAARAMRRVLVDHARGKGRAKRGGNWKRVDLDSADAPGPGAELAADRGVDLVALDHALEELEQLSPRQARVVELRFFAGLEMDVVAQVLDVSPATVARDWRFARAWMARALEGS</sequence>
<keyword evidence="1" id="KW-0805">Transcription regulation</keyword>
<dbReference type="GO" id="GO:0016987">
    <property type="term" value="F:sigma factor activity"/>
    <property type="evidence" value="ECO:0007669"/>
    <property type="project" value="UniProtKB-KW"/>
</dbReference>
<keyword evidence="7" id="KW-1185">Reference proteome</keyword>
<dbReference type="InterPro" id="IPR011517">
    <property type="entry name" value="RNA_pol_sigma70_ECF-like"/>
</dbReference>
<evidence type="ECO:0000256" key="4">
    <source>
        <dbReference type="SAM" id="MobiDB-lite"/>
    </source>
</evidence>
<dbReference type="InterPro" id="IPR036388">
    <property type="entry name" value="WH-like_DNA-bd_sf"/>
</dbReference>
<gene>
    <name evidence="6" type="ORF">Pla163_12920</name>
</gene>
<dbReference type="InterPro" id="IPR039425">
    <property type="entry name" value="RNA_pol_sigma-70-like"/>
</dbReference>
<evidence type="ECO:0000256" key="1">
    <source>
        <dbReference type="ARBA" id="ARBA00023015"/>
    </source>
</evidence>
<accession>A0A518CYB8</accession>
<dbReference type="SUPFAM" id="SSF88659">
    <property type="entry name" value="Sigma3 and sigma4 domains of RNA polymerase sigma factors"/>
    <property type="match status" value="1"/>
</dbReference>
<keyword evidence="2" id="KW-0731">Sigma factor</keyword>
<dbReference type="PANTHER" id="PTHR43133:SF39">
    <property type="entry name" value="SIMILAR TO RNA POLYMERASE SIGMA-E FACTOR"/>
    <property type="match status" value="1"/>
</dbReference>
<evidence type="ECO:0000256" key="2">
    <source>
        <dbReference type="ARBA" id="ARBA00023082"/>
    </source>
</evidence>
<dbReference type="Proteomes" id="UP000319342">
    <property type="component" value="Chromosome"/>
</dbReference>
<feature type="region of interest" description="Disordered" evidence="4">
    <location>
        <begin position="1"/>
        <end position="31"/>
    </location>
</feature>
<feature type="domain" description="RNA polymerase sigma-70 ECF-like HTH" evidence="5">
    <location>
        <begin position="34"/>
        <end position="201"/>
    </location>
</feature>
<dbReference type="InterPro" id="IPR053812">
    <property type="entry name" value="HTH_Sigma70_ECF-like"/>
</dbReference>
<proteinExistence type="predicted"/>
<dbReference type="RefSeq" id="WP_419186378.1">
    <property type="nucleotide sequence ID" value="NZ_CP036290.1"/>
</dbReference>
<dbReference type="EMBL" id="CP036290">
    <property type="protein sequence ID" value="QDU84187.1"/>
    <property type="molecule type" value="Genomic_DNA"/>
</dbReference>
<evidence type="ECO:0000313" key="7">
    <source>
        <dbReference type="Proteomes" id="UP000319342"/>
    </source>
</evidence>
<dbReference type="Pfam" id="PF07638">
    <property type="entry name" value="Sigma70_ECF"/>
    <property type="match status" value="1"/>
</dbReference>
<dbReference type="Gene3D" id="1.10.10.10">
    <property type="entry name" value="Winged helix-like DNA-binding domain superfamily/Winged helix DNA-binding domain"/>
    <property type="match status" value="1"/>
</dbReference>
<dbReference type="NCBIfam" id="TIGR02999">
    <property type="entry name" value="Sig-70_X6"/>
    <property type="match status" value="1"/>
</dbReference>